<keyword evidence="5 6" id="KW-0472">Membrane</keyword>
<evidence type="ECO:0000256" key="6">
    <source>
        <dbReference type="SAM" id="Phobius"/>
    </source>
</evidence>
<gene>
    <name evidence="8" type="ORF">ERL59_09970</name>
</gene>
<dbReference type="SUPFAM" id="SSF103473">
    <property type="entry name" value="MFS general substrate transporter"/>
    <property type="match status" value="1"/>
</dbReference>
<evidence type="ECO:0000256" key="3">
    <source>
        <dbReference type="ARBA" id="ARBA00022692"/>
    </source>
</evidence>
<feature type="domain" description="Major facilitator superfamily (MFS) profile" evidence="7">
    <location>
        <begin position="5"/>
        <end position="405"/>
    </location>
</feature>
<feature type="transmembrane region" description="Helical" evidence="6">
    <location>
        <begin position="378"/>
        <end position="400"/>
    </location>
</feature>
<name>A0A6N9Q393_9BACL</name>
<sequence>MKTKNRWLIALSAVAIHLSIGSVYAYSVYKNPLAEQLGWSSTQTALAFTIAIFCLGTSAAFFGRLVEKKGPRFSATVAAVLFATGLIGTGIAVHFESLIGYYVSYGLISGMGLGIGYISPVSTLVKWFPDRRGLATGMAVLGFGAGALICSPIANYLIENVGLSQTFYILGIAYFILMLSGASYIAKPEEGWMPAGMKKKTEKGTMRLKEDLAQLTANEAVKTKRFWMLWVMMFVNISSGIMLISVASPMAQEKVGMTAVAAASMVGLMGFFNGGGRIGWASASDYLGRTNVFTAFFTIQLIAFLLLPSVSNQILFMILIFTILTIYGGGFASLPAFIGDMFGTKQLGAIHGYLLTSWSMAGVFGPMLVAYIRDTTNSYNATFYVFAVFLTIALITSIYIRKDIQKVRNASQLSLQQNKKLQQRIAHEV</sequence>
<accession>A0A6N9Q393</accession>
<dbReference type="Pfam" id="PF07690">
    <property type="entry name" value="MFS_1"/>
    <property type="match status" value="1"/>
</dbReference>
<keyword evidence="4 6" id="KW-1133">Transmembrane helix</keyword>
<keyword evidence="3 6" id="KW-0812">Transmembrane</keyword>
<evidence type="ECO:0000313" key="9">
    <source>
        <dbReference type="Proteomes" id="UP000448943"/>
    </source>
</evidence>
<organism evidence="8 9">
    <name type="scientific">Chengkuizengella marina</name>
    <dbReference type="NCBI Taxonomy" id="2507566"/>
    <lineage>
        <taxon>Bacteria</taxon>
        <taxon>Bacillati</taxon>
        <taxon>Bacillota</taxon>
        <taxon>Bacilli</taxon>
        <taxon>Bacillales</taxon>
        <taxon>Paenibacillaceae</taxon>
        <taxon>Chengkuizengella</taxon>
    </lineage>
</organism>
<evidence type="ECO:0000256" key="1">
    <source>
        <dbReference type="ARBA" id="ARBA00004651"/>
    </source>
</evidence>
<feature type="transmembrane region" description="Helical" evidence="6">
    <location>
        <begin position="314"/>
        <end position="338"/>
    </location>
</feature>
<feature type="transmembrane region" description="Helical" evidence="6">
    <location>
        <begin position="99"/>
        <end position="121"/>
    </location>
</feature>
<dbReference type="InterPro" id="IPR020846">
    <property type="entry name" value="MFS_dom"/>
</dbReference>
<dbReference type="RefSeq" id="WP_160646082.1">
    <property type="nucleotide sequence ID" value="NZ_SIJB01000023.1"/>
</dbReference>
<feature type="transmembrane region" description="Helical" evidence="6">
    <location>
        <begin position="45"/>
        <end position="66"/>
    </location>
</feature>
<evidence type="ECO:0000259" key="7">
    <source>
        <dbReference type="PROSITE" id="PS50850"/>
    </source>
</evidence>
<dbReference type="Gene3D" id="1.20.1250.20">
    <property type="entry name" value="MFS general substrate transporter like domains"/>
    <property type="match status" value="2"/>
</dbReference>
<keyword evidence="9" id="KW-1185">Reference proteome</keyword>
<feature type="transmembrane region" description="Helical" evidence="6">
    <location>
        <begin position="227"/>
        <end position="249"/>
    </location>
</feature>
<reference evidence="8 9" key="1">
    <citation type="submission" date="2019-01" db="EMBL/GenBank/DDBJ databases">
        <title>Chengkuizengella sp. nov., isolated from deep-sea sediment of East Pacific Ocean.</title>
        <authorList>
            <person name="Yang J."/>
            <person name="Lai Q."/>
            <person name="Shao Z."/>
        </authorList>
    </citation>
    <scope>NUCLEOTIDE SEQUENCE [LARGE SCALE GENOMIC DNA]</scope>
    <source>
        <strain evidence="8 9">YPA3-1-1</strain>
    </source>
</reference>
<feature type="transmembrane region" description="Helical" evidence="6">
    <location>
        <begin position="255"/>
        <end position="274"/>
    </location>
</feature>
<evidence type="ECO:0000313" key="8">
    <source>
        <dbReference type="EMBL" id="NBI29285.1"/>
    </source>
</evidence>
<proteinExistence type="predicted"/>
<dbReference type="InterPro" id="IPR036259">
    <property type="entry name" value="MFS_trans_sf"/>
</dbReference>
<feature type="transmembrane region" description="Helical" evidence="6">
    <location>
        <begin position="166"/>
        <end position="186"/>
    </location>
</feature>
<dbReference type="CDD" id="cd17353">
    <property type="entry name" value="MFS_OFA_like"/>
    <property type="match status" value="1"/>
</dbReference>
<evidence type="ECO:0000256" key="2">
    <source>
        <dbReference type="ARBA" id="ARBA00022448"/>
    </source>
</evidence>
<protein>
    <submittedName>
        <fullName evidence="8">MFS transporter</fullName>
    </submittedName>
</protein>
<evidence type="ECO:0000256" key="4">
    <source>
        <dbReference type="ARBA" id="ARBA00022989"/>
    </source>
</evidence>
<dbReference type="InterPro" id="IPR011701">
    <property type="entry name" value="MFS"/>
</dbReference>
<dbReference type="GO" id="GO:0005886">
    <property type="term" value="C:plasma membrane"/>
    <property type="evidence" value="ECO:0007669"/>
    <property type="project" value="UniProtKB-SubCell"/>
</dbReference>
<evidence type="ECO:0000256" key="5">
    <source>
        <dbReference type="ARBA" id="ARBA00023136"/>
    </source>
</evidence>
<feature type="transmembrane region" description="Helical" evidence="6">
    <location>
        <begin position="133"/>
        <end position="154"/>
    </location>
</feature>
<dbReference type="AlphaFoldDB" id="A0A6N9Q393"/>
<dbReference type="Proteomes" id="UP000448943">
    <property type="component" value="Unassembled WGS sequence"/>
</dbReference>
<comment type="caution">
    <text evidence="8">The sequence shown here is derived from an EMBL/GenBank/DDBJ whole genome shotgun (WGS) entry which is preliminary data.</text>
</comment>
<feature type="transmembrane region" description="Helical" evidence="6">
    <location>
        <begin position="350"/>
        <end position="372"/>
    </location>
</feature>
<dbReference type="GO" id="GO:0022857">
    <property type="term" value="F:transmembrane transporter activity"/>
    <property type="evidence" value="ECO:0007669"/>
    <property type="project" value="InterPro"/>
</dbReference>
<dbReference type="InterPro" id="IPR050327">
    <property type="entry name" value="Proton-linked_MCT"/>
</dbReference>
<feature type="transmembrane region" description="Helical" evidence="6">
    <location>
        <begin position="73"/>
        <end position="93"/>
    </location>
</feature>
<dbReference type="PANTHER" id="PTHR11360:SF317">
    <property type="entry name" value="MAJOR FACILITATOR SUPERFAMILY (MFS) PROFILE DOMAIN-CONTAINING PROTEIN-RELATED"/>
    <property type="match status" value="1"/>
</dbReference>
<comment type="subcellular location">
    <subcellularLocation>
        <location evidence="1">Cell membrane</location>
        <topology evidence="1">Multi-pass membrane protein</topology>
    </subcellularLocation>
</comment>
<dbReference type="PANTHER" id="PTHR11360">
    <property type="entry name" value="MONOCARBOXYLATE TRANSPORTER"/>
    <property type="match status" value="1"/>
</dbReference>
<feature type="transmembrane region" description="Helical" evidence="6">
    <location>
        <begin position="286"/>
        <end position="308"/>
    </location>
</feature>
<keyword evidence="2" id="KW-0813">Transport</keyword>
<dbReference type="PROSITE" id="PS50850">
    <property type="entry name" value="MFS"/>
    <property type="match status" value="1"/>
</dbReference>
<dbReference type="EMBL" id="SIJB01000023">
    <property type="protein sequence ID" value="NBI29285.1"/>
    <property type="molecule type" value="Genomic_DNA"/>
</dbReference>
<dbReference type="OrthoDB" id="9793415at2"/>